<gene>
    <name evidence="1" type="ORF">PHACADRAFT_253230</name>
</gene>
<dbReference type="GeneID" id="18915711"/>
<sequence>MRAYPDRERILSRKEHGSGFLPLACNIRYGTLRCGHVHPVTPALPSPMDAPGLLLGWLFSGASCGYTVRLYR</sequence>
<protein>
    <submittedName>
        <fullName evidence="1">Uncharacterized protein</fullName>
    </submittedName>
</protein>
<dbReference type="Proteomes" id="UP000008370">
    <property type="component" value="Unassembled WGS sequence"/>
</dbReference>
<dbReference type="AlphaFoldDB" id="K5V7I6"/>
<name>K5V7I6_PHACS</name>
<reference evidence="1 2" key="1">
    <citation type="journal article" date="2012" name="BMC Genomics">
        <title>Comparative genomics of the white-rot fungi, Phanerochaete carnosa and P. chrysosporium, to elucidate the genetic basis of the distinct wood types they colonize.</title>
        <authorList>
            <person name="Suzuki H."/>
            <person name="MacDonald J."/>
            <person name="Syed K."/>
            <person name="Salamov A."/>
            <person name="Hori C."/>
            <person name="Aerts A."/>
            <person name="Henrissat B."/>
            <person name="Wiebenga A."/>
            <person name="vanKuyk P.A."/>
            <person name="Barry K."/>
            <person name="Lindquist E."/>
            <person name="LaButti K."/>
            <person name="Lapidus A."/>
            <person name="Lucas S."/>
            <person name="Coutinho P."/>
            <person name="Gong Y."/>
            <person name="Samejima M."/>
            <person name="Mahadevan R."/>
            <person name="Abou-Zaid M."/>
            <person name="de Vries R.P."/>
            <person name="Igarashi K."/>
            <person name="Yadav J.S."/>
            <person name="Grigoriev I.V."/>
            <person name="Master E.R."/>
        </authorList>
    </citation>
    <scope>NUCLEOTIDE SEQUENCE [LARGE SCALE GENOMIC DNA]</scope>
    <source>
        <strain evidence="1 2">HHB-10118-sp</strain>
    </source>
</reference>
<dbReference type="InParanoid" id="K5V7I6"/>
<accession>K5V7I6</accession>
<dbReference type="HOGENOM" id="CLU_2723021_0_0_1"/>
<evidence type="ECO:0000313" key="2">
    <source>
        <dbReference type="Proteomes" id="UP000008370"/>
    </source>
</evidence>
<proteinExistence type="predicted"/>
<organism evidence="1 2">
    <name type="scientific">Phanerochaete carnosa (strain HHB-10118-sp)</name>
    <name type="common">White-rot fungus</name>
    <name type="synonym">Peniophora carnosa</name>
    <dbReference type="NCBI Taxonomy" id="650164"/>
    <lineage>
        <taxon>Eukaryota</taxon>
        <taxon>Fungi</taxon>
        <taxon>Dikarya</taxon>
        <taxon>Basidiomycota</taxon>
        <taxon>Agaricomycotina</taxon>
        <taxon>Agaricomycetes</taxon>
        <taxon>Polyporales</taxon>
        <taxon>Phanerochaetaceae</taxon>
        <taxon>Phanerochaete</taxon>
    </lineage>
</organism>
<dbReference type="EMBL" id="JH930470">
    <property type="protein sequence ID" value="EKM58736.1"/>
    <property type="molecule type" value="Genomic_DNA"/>
</dbReference>
<keyword evidence="2" id="KW-1185">Reference proteome</keyword>
<evidence type="ECO:0000313" key="1">
    <source>
        <dbReference type="EMBL" id="EKM58736.1"/>
    </source>
</evidence>
<dbReference type="KEGG" id="pco:PHACADRAFT_253230"/>
<dbReference type="RefSeq" id="XP_007394031.1">
    <property type="nucleotide sequence ID" value="XM_007393969.1"/>
</dbReference>